<comment type="function">
    <text evidence="12">Flavin transferase that catalyzes the transfer of the FMN moiety of FAD and its covalent binding to the hydroxyl group of a threonine residue in a target flavoprotein.</text>
</comment>
<keyword evidence="7 10" id="KW-0460">Magnesium</keyword>
<dbReference type="GO" id="GO:0005886">
    <property type="term" value="C:plasma membrane"/>
    <property type="evidence" value="ECO:0007669"/>
    <property type="project" value="UniProtKB-SubCell"/>
</dbReference>
<sequence>MTRKRSLVLSALFLLLLPLVLTGCGAQKPAAAPVISEPYKRSEFKLGTICTLSIYNKGKKKVLQKGFDRIAKTEKQATLTKAHSELDKINANAGIKPVKVSKDMWPLMEKAMYYSKNSDGAFDMAIGAITNLWKIGLPGARVPEQSEIDAALPLVDYHDVQLNREKRTVYLTKKGMRLDFGGIAKGYIADQVRDVFRKNGVNTAIIDLGGNIIVMGHSPVADNKPWNVGVQDPYAKRGTALGTLPAKNASIVTAGIYEKYLKANGHTYIYLFNHKTGYPYENNLAGVTILSPKSVDGDALSNAAFNKGVKKGLAYINNKHQKNIQAVFVTKDKKVYITDGLKNKFKLAKNSGYKIGNPVELSGDE</sequence>
<evidence type="ECO:0000313" key="13">
    <source>
        <dbReference type="EMBL" id="SFZ88020.1"/>
    </source>
</evidence>
<evidence type="ECO:0000256" key="10">
    <source>
        <dbReference type="PIRNR" id="PIRNR006268"/>
    </source>
</evidence>
<dbReference type="Gene3D" id="3.10.520.10">
    <property type="entry name" value="ApbE-like domains"/>
    <property type="match status" value="1"/>
</dbReference>
<dbReference type="PANTHER" id="PTHR30040">
    <property type="entry name" value="THIAMINE BIOSYNTHESIS LIPOPROTEIN APBE"/>
    <property type="match status" value="1"/>
</dbReference>
<keyword evidence="12" id="KW-0732">Signal</keyword>
<accession>A0A1K2I6Q1</accession>
<reference evidence="13" key="1">
    <citation type="submission" date="2016-11" db="EMBL/GenBank/DDBJ databases">
        <authorList>
            <person name="Jaros S."/>
            <person name="Januszkiewicz K."/>
            <person name="Wedrychowicz H."/>
        </authorList>
    </citation>
    <scope>NUCLEOTIDE SEQUENCE</scope>
    <source>
        <strain evidence="13">ACA-DC 565</strain>
    </source>
</reference>
<name>A0A1K2I6Q1_9LACO</name>
<evidence type="ECO:0000256" key="9">
    <source>
        <dbReference type="ARBA" id="ARBA00048540"/>
    </source>
</evidence>
<evidence type="ECO:0000256" key="4">
    <source>
        <dbReference type="ARBA" id="ARBA00022679"/>
    </source>
</evidence>
<comment type="subcellular location">
    <subcellularLocation>
        <location evidence="12">Cell inner membrane</location>
        <topology evidence="12">Lipid-anchor</topology>
        <orientation evidence="12">Periplasmic side</orientation>
    </subcellularLocation>
</comment>
<dbReference type="AlphaFoldDB" id="A0A1K2I6Q1"/>
<evidence type="ECO:0000256" key="11">
    <source>
        <dbReference type="PIRSR" id="PIRSR006268-2"/>
    </source>
</evidence>
<comment type="catalytic activity">
    <reaction evidence="9 10 12">
        <text>L-threonyl-[protein] + FAD = FMN-L-threonyl-[protein] + AMP + H(+)</text>
        <dbReference type="Rhea" id="RHEA:36847"/>
        <dbReference type="Rhea" id="RHEA-COMP:11060"/>
        <dbReference type="Rhea" id="RHEA-COMP:11061"/>
        <dbReference type="ChEBI" id="CHEBI:15378"/>
        <dbReference type="ChEBI" id="CHEBI:30013"/>
        <dbReference type="ChEBI" id="CHEBI:57692"/>
        <dbReference type="ChEBI" id="CHEBI:74257"/>
        <dbReference type="ChEBI" id="CHEBI:456215"/>
        <dbReference type="EC" id="2.7.1.180"/>
    </reaction>
</comment>
<organism evidence="13">
    <name type="scientific">Loigolactobacillus rennini</name>
    <dbReference type="NCBI Taxonomy" id="238013"/>
    <lineage>
        <taxon>Bacteria</taxon>
        <taxon>Bacillati</taxon>
        <taxon>Bacillota</taxon>
        <taxon>Bacilli</taxon>
        <taxon>Lactobacillales</taxon>
        <taxon>Lactobacillaceae</taxon>
        <taxon>Loigolactobacillus</taxon>
    </lineage>
</organism>
<dbReference type="PANTHER" id="PTHR30040:SF2">
    <property type="entry name" value="FAD:PROTEIN FMN TRANSFERASE"/>
    <property type="match status" value="1"/>
</dbReference>
<feature type="binding site" evidence="11">
    <location>
        <position position="182"/>
    </location>
    <ligand>
        <name>Mg(2+)</name>
        <dbReference type="ChEBI" id="CHEBI:18420"/>
    </ligand>
</feature>
<protein>
    <recommendedName>
        <fullName evidence="2 10">FAD:protein FMN transferase</fullName>
        <ecNumber evidence="1 10">2.7.1.180</ecNumber>
    </recommendedName>
    <alternativeName>
        <fullName evidence="8 10">Flavin transferase</fullName>
    </alternativeName>
</protein>
<keyword evidence="12 13" id="KW-0449">Lipoprotein</keyword>
<dbReference type="Pfam" id="PF02424">
    <property type="entry name" value="ApbE"/>
    <property type="match status" value="1"/>
</dbReference>
<dbReference type="SUPFAM" id="SSF143631">
    <property type="entry name" value="ApbE-like"/>
    <property type="match status" value="1"/>
</dbReference>
<keyword evidence="3 10" id="KW-0285">Flavoprotein</keyword>
<evidence type="ECO:0000256" key="2">
    <source>
        <dbReference type="ARBA" id="ARBA00016337"/>
    </source>
</evidence>
<evidence type="ECO:0000256" key="1">
    <source>
        <dbReference type="ARBA" id="ARBA00011955"/>
    </source>
</evidence>
<dbReference type="PROSITE" id="PS51257">
    <property type="entry name" value="PROKAR_LIPOPROTEIN"/>
    <property type="match status" value="1"/>
</dbReference>
<dbReference type="EC" id="2.7.1.180" evidence="1 10"/>
<dbReference type="InterPro" id="IPR024932">
    <property type="entry name" value="ApbE"/>
</dbReference>
<evidence type="ECO:0000256" key="6">
    <source>
        <dbReference type="ARBA" id="ARBA00022827"/>
    </source>
</evidence>
<feature type="binding site" evidence="11">
    <location>
        <position position="298"/>
    </location>
    <ligand>
        <name>Mg(2+)</name>
        <dbReference type="ChEBI" id="CHEBI:18420"/>
    </ligand>
</feature>
<comment type="cofactor">
    <cofactor evidence="11">
        <name>Mg(2+)</name>
        <dbReference type="ChEBI" id="CHEBI:18420"/>
    </cofactor>
    <cofactor evidence="11">
        <name>Mn(2+)</name>
        <dbReference type="ChEBI" id="CHEBI:29035"/>
    </cofactor>
    <text evidence="11">Magnesium. Can also use manganese.</text>
</comment>
<proteinExistence type="inferred from homology"/>
<dbReference type="PIRSF" id="PIRSF006268">
    <property type="entry name" value="ApbE"/>
    <property type="match status" value="1"/>
</dbReference>
<keyword evidence="12" id="KW-0997">Cell inner membrane</keyword>
<evidence type="ECO:0000256" key="12">
    <source>
        <dbReference type="RuleBase" id="RU363002"/>
    </source>
</evidence>
<keyword evidence="12" id="KW-0472">Membrane</keyword>
<dbReference type="GO" id="GO:0016740">
    <property type="term" value="F:transferase activity"/>
    <property type="evidence" value="ECO:0007669"/>
    <property type="project" value="UniProtKB-UniRule"/>
</dbReference>
<dbReference type="InterPro" id="IPR003374">
    <property type="entry name" value="ApbE-like_sf"/>
</dbReference>
<evidence type="ECO:0000256" key="3">
    <source>
        <dbReference type="ARBA" id="ARBA00022630"/>
    </source>
</evidence>
<keyword evidence="4 10" id="KW-0808">Transferase</keyword>
<keyword evidence="5 10" id="KW-0479">Metal-binding</keyword>
<dbReference type="GO" id="GO:0046872">
    <property type="term" value="F:metal ion binding"/>
    <property type="evidence" value="ECO:0007669"/>
    <property type="project" value="UniProtKB-UniRule"/>
</dbReference>
<keyword evidence="6 10" id="KW-0274">FAD</keyword>
<evidence type="ECO:0000256" key="7">
    <source>
        <dbReference type="ARBA" id="ARBA00022842"/>
    </source>
</evidence>
<keyword evidence="12" id="KW-1003">Cell membrane</keyword>
<evidence type="ECO:0000256" key="8">
    <source>
        <dbReference type="ARBA" id="ARBA00031306"/>
    </source>
</evidence>
<feature type="chain" id="PRO_5011809623" description="FAD:protein FMN transferase" evidence="12">
    <location>
        <begin position="27"/>
        <end position="365"/>
    </location>
</feature>
<feature type="signal peptide" evidence="12">
    <location>
        <begin position="1"/>
        <end position="26"/>
    </location>
</feature>
<dbReference type="EMBL" id="LT634362">
    <property type="protein sequence ID" value="SFZ88020.1"/>
    <property type="molecule type" value="Genomic_DNA"/>
</dbReference>
<evidence type="ECO:0000256" key="5">
    <source>
        <dbReference type="ARBA" id="ARBA00022723"/>
    </source>
</evidence>
<gene>
    <name evidence="13" type="ORF">LREN565_1133</name>
</gene>
<comment type="similarity">
    <text evidence="10 12">Belongs to the ApbE family.</text>
</comment>